<dbReference type="Pfam" id="PF09374">
    <property type="entry name" value="PG_binding_3"/>
    <property type="match status" value="1"/>
</dbReference>
<accession>A0A1X4NKI8</accession>
<gene>
    <name evidence="3" type="ORF">MGEO_11215</name>
</gene>
<dbReference type="SUPFAM" id="SSF53955">
    <property type="entry name" value="Lysozyme-like"/>
    <property type="match status" value="1"/>
</dbReference>
<evidence type="ECO:0000259" key="2">
    <source>
        <dbReference type="Pfam" id="PF09374"/>
    </source>
</evidence>
<reference evidence="3 4" key="1">
    <citation type="submission" date="2014-03" db="EMBL/GenBank/DDBJ databases">
        <title>The draft genome sequence of Marivita geojedonensis KCTC 23882.</title>
        <authorList>
            <person name="Lai Q."/>
            <person name="Shao Z."/>
        </authorList>
    </citation>
    <scope>NUCLEOTIDE SEQUENCE [LARGE SCALE GENOMIC DNA]</scope>
    <source>
        <strain evidence="3 4">DPG-138</strain>
    </source>
</reference>
<dbReference type="Gene3D" id="1.20.141.10">
    <property type="entry name" value="Chitosanase, subunit A, domain 1"/>
    <property type="match status" value="1"/>
</dbReference>
<protein>
    <submittedName>
        <fullName evidence="3">Peptidoglycan-binding protein</fullName>
    </submittedName>
</protein>
<feature type="domain" description="TtsA-like Glycoside hydrolase family 108" evidence="1">
    <location>
        <begin position="13"/>
        <end position="101"/>
    </location>
</feature>
<dbReference type="STRING" id="1123756.MGEO_11215"/>
<dbReference type="EMBL" id="JFKC01000009">
    <property type="protein sequence ID" value="OSQ50777.1"/>
    <property type="molecule type" value="Genomic_DNA"/>
</dbReference>
<dbReference type="CDD" id="cd13926">
    <property type="entry name" value="N-acetylmuramidase_GH108"/>
    <property type="match status" value="1"/>
</dbReference>
<dbReference type="Pfam" id="PF05838">
    <property type="entry name" value="Glyco_hydro_108"/>
    <property type="match status" value="1"/>
</dbReference>
<comment type="caution">
    <text evidence="3">The sequence shown here is derived from an EMBL/GenBank/DDBJ whole genome shotgun (WGS) entry which is preliminary data.</text>
</comment>
<sequence length="207" mass="22963">MDQGNRNVRSVAKEIVAREGGYVNDPDDPGGATKHGVTIHTMRRLGLDLTGDGQVTAADVRRLTEEQAVAIFIDHYFEKPRIADLPQPLHATVFDMYVNAGANAVKILQRLLRKMDFSVAVDGVIGPRTIAATARAQASAPDHIVDAYGIERRTYYFELADRRPVSRKYARSRAGGKGGWITRAESFIAPRYHLSDAAFRRRVAAWD</sequence>
<evidence type="ECO:0000259" key="1">
    <source>
        <dbReference type="Pfam" id="PF05838"/>
    </source>
</evidence>
<proteinExistence type="predicted"/>
<evidence type="ECO:0000313" key="3">
    <source>
        <dbReference type="EMBL" id="OSQ50777.1"/>
    </source>
</evidence>
<dbReference type="OrthoDB" id="9815229at2"/>
<dbReference type="NCBIfam" id="NF040573">
    <property type="entry name" value="holin_dep_muram"/>
    <property type="match status" value="1"/>
</dbReference>
<dbReference type="AlphaFoldDB" id="A0A1X4NKI8"/>
<dbReference type="InterPro" id="IPR018537">
    <property type="entry name" value="Peptidoglycan-bd_3"/>
</dbReference>
<organism evidence="3 4">
    <name type="scientific">Marivita geojedonensis</name>
    <dbReference type="NCBI Taxonomy" id="1123756"/>
    <lineage>
        <taxon>Bacteria</taxon>
        <taxon>Pseudomonadati</taxon>
        <taxon>Pseudomonadota</taxon>
        <taxon>Alphaproteobacteria</taxon>
        <taxon>Rhodobacterales</taxon>
        <taxon>Roseobacteraceae</taxon>
        <taxon>Marivita</taxon>
    </lineage>
</organism>
<dbReference type="InterPro" id="IPR008565">
    <property type="entry name" value="TtsA-like_GH18_dom"/>
</dbReference>
<name>A0A1X4NKI8_9RHOB</name>
<dbReference type="RefSeq" id="WP_085637359.1">
    <property type="nucleotide sequence ID" value="NZ_JFKC01000009.1"/>
</dbReference>
<dbReference type="Proteomes" id="UP000193926">
    <property type="component" value="Unassembled WGS sequence"/>
</dbReference>
<keyword evidence="4" id="KW-1185">Reference proteome</keyword>
<dbReference type="InterPro" id="IPR023346">
    <property type="entry name" value="Lysozyme-like_dom_sf"/>
</dbReference>
<evidence type="ECO:0000313" key="4">
    <source>
        <dbReference type="Proteomes" id="UP000193926"/>
    </source>
</evidence>
<feature type="domain" description="Peptidoglycan binding" evidence="2">
    <location>
        <begin position="103"/>
        <end position="185"/>
    </location>
</feature>